<dbReference type="RefSeq" id="WP_068655517.1">
    <property type="nucleotide sequence ID" value="NZ_CP017770.1"/>
</dbReference>
<keyword evidence="3" id="KW-1185">Reference proteome</keyword>
<dbReference type="PANTHER" id="PTHR43649">
    <property type="entry name" value="ARABINOSE-BINDING PROTEIN-RELATED"/>
    <property type="match status" value="1"/>
</dbReference>
<name>A0A167FJL8_9BACL</name>
<evidence type="ECO:0000313" key="2">
    <source>
        <dbReference type="EMBL" id="OAB76628.1"/>
    </source>
</evidence>
<reference evidence="2 3" key="1">
    <citation type="submission" date="2016-02" db="EMBL/GenBank/DDBJ databases">
        <title>Paenibacillus sp. LPB0068, isolated from Crassostrea gigas.</title>
        <authorList>
            <person name="Shin S.-K."/>
            <person name="Yi H."/>
        </authorList>
    </citation>
    <scope>NUCLEOTIDE SEQUENCE [LARGE SCALE GENOMIC DNA]</scope>
    <source>
        <strain evidence="2 3">LPB0068</strain>
    </source>
</reference>
<dbReference type="PROSITE" id="PS51257">
    <property type="entry name" value="PROKAR_LIPOPROTEIN"/>
    <property type="match status" value="1"/>
</dbReference>
<proteinExistence type="predicted"/>
<evidence type="ECO:0000313" key="3">
    <source>
        <dbReference type="Proteomes" id="UP000077134"/>
    </source>
</evidence>
<protein>
    <recommendedName>
        <fullName evidence="4">ABC transporter substrate-binding protein</fullName>
    </recommendedName>
</protein>
<organism evidence="2 3">
    <name type="scientific">Paenibacillus crassostreae</name>
    <dbReference type="NCBI Taxonomy" id="1763538"/>
    <lineage>
        <taxon>Bacteria</taxon>
        <taxon>Bacillati</taxon>
        <taxon>Bacillota</taxon>
        <taxon>Bacilli</taxon>
        <taxon>Bacillales</taxon>
        <taxon>Paenibacillaceae</taxon>
        <taxon>Paenibacillus</taxon>
    </lineage>
</organism>
<evidence type="ECO:0008006" key="4">
    <source>
        <dbReference type="Google" id="ProtNLM"/>
    </source>
</evidence>
<dbReference type="KEGG" id="pcx:LPB68_20430"/>
<dbReference type="Proteomes" id="UP000077134">
    <property type="component" value="Unassembled WGS sequence"/>
</dbReference>
<feature type="signal peptide" evidence="1">
    <location>
        <begin position="1"/>
        <end position="17"/>
    </location>
</feature>
<gene>
    <name evidence="2" type="ORF">PNBC_04310</name>
</gene>
<comment type="caution">
    <text evidence="2">The sequence shown here is derived from an EMBL/GenBank/DDBJ whole genome shotgun (WGS) entry which is preliminary data.</text>
</comment>
<dbReference type="Pfam" id="PF13416">
    <property type="entry name" value="SBP_bac_8"/>
    <property type="match status" value="1"/>
</dbReference>
<keyword evidence="1" id="KW-0732">Signal</keyword>
<accession>A0A167FJL8</accession>
<dbReference type="SUPFAM" id="SSF53850">
    <property type="entry name" value="Periplasmic binding protein-like II"/>
    <property type="match status" value="1"/>
</dbReference>
<dbReference type="InterPro" id="IPR050490">
    <property type="entry name" value="Bact_solute-bd_prot1"/>
</dbReference>
<dbReference type="STRING" id="1763538.LPB68_20430"/>
<dbReference type="Gene3D" id="3.40.190.10">
    <property type="entry name" value="Periplasmic binding protein-like II"/>
    <property type="match status" value="2"/>
</dbReference>
<dbReference type="OrthoDB" id="2823382at2"/>
<dbReference type="EMBL" id="LSFN01000005">
    <property type="protein sequence ID" value="OAB76628.1"/>
    <property type="molecule type" value="Genomic_DNA"/>
</dbReference>
<dbReference type="InterPro" id="IPR006059">
    <property type="entry name" value="SBP"/>
</dbReference>
<feature type="chain" id="PRO_5038915954" description="ABC transporter substrate-binding protein" evidence="1">
    <location>
        <begin position="18"/>
        <end position="425"/>
    </location>
</feature>
<sequence length="425" mass="48274">MRKYCIIILCLSSMLLAACSNPMLSLTPYSFESAQPSSQPLDSNEQEEAQDELTIWSYYDMSYSDQLFESNHPGVKIHSTQFEYNEVVDTYINAFLTGETPDIVIFDSSHISHFNGIDTLEDLSSEVYDSKKYLAKFPPNLIPMFSSFDQKKLIAIPAEITSALTFYRADVLEANGFPSDPDELAAYLESPNNLINMAKELKKQNIFIFQYYTEPFDIVTSGYSMFNMNMDYNRSGQDFENALYVAKEIRKWGLALNISVWDTSGQEALRDGKLAMMYTGSWGVDNLKHSFPEMEGQWRATALPFGISGYLGGAEAGIVNTSKNKDLAWQYIQSITNVLNPSMNQSNQQYLGGQDLIPLIYQNVNKPMSLFPSPIDNELADIWDKRVHMMIQSDDSVSELLKQTGEYIELLTEEDRTLLKKFIQP</sequence>
<dbReference type="AlphaFoldDB" id="A0A167FJL8"/>
<dbReference type="PANTHER" id="PTHR43649:SF12">
    <property type="entry name" value="DIACETYLCHITOBIOSE BINDING PROTEIN DASA"/>
    <property type="match status" value="1"/>
</dbReference>
<evidence type="ECO:0000256" key="1">
    <source>
        <dbReference type="SAM" id="SignalP"/>
    </source>
</evidence>